<dbReference type="PANTHER" id="PTHR37544:SF3">
    <property type="entry name" value="SPRAY"/>
    <property type="match status" value="1"/>
</dbReference>
<dbReference type="PANTHER" id="PTHR37544">
    <property type="entry name" value="SPRAY-RELATED"/>
    <property type="match status" value="1"/>
</dbReference>
<keyword evidence="2" id="KW-0812">Transmembrane</keyword>
<feature type="transmembrane region" description="Helical" evidence="2">
    <location>
        <begin position="723"/>
        <end position="745"/>
    </location>
</feature>
<feature type="transmembrane region" description="Helical" evidence="2">
    <location>
        <begin position="660"/>
        <end position="678"/>
    </location>
</feature>
<name>A0ABR3GN25_9PEZI</name>
<keyword evidence="4" id="KW-1185">Reference proteome</keyword>
<organism evidence="3 4">
    <name type="scientific">Discina gigas</name>
    <dbReference type="NCBI Taxonomy" id="1032678"/>
    <lineage>
        <taxon>Eukaryota</taxon>
        <taxon>Fungi</taxon>
        <taxon>Dikarya</taxon>
        <taxon>Ascomycota</taxon>
        <taxon>Pezizomycotina</taxon>
        <taxon>Pezizomycetes</taxon>
        <taxon>Pezizales</taxon>
        <taxon>Discinaceae</taxon>
        <taxon>Discina</taxon>
    </lineage>
</organism>
<proteinExistence type="predicted"/>
<protein>
    <submittedName>
        <fullName evidence="3">Uncharacterized protein</fullName>
    </submittedName>
</protein>
<feature type="transmembrane region" description="Helical" evidence="2">
    <location>
        <begin position="343"/>
        <end position="363"/>
    </location>
</feature>
<feature type="transmembrane region" description="Helical" evidence="2">
    <location>
        <begin position="523"/>
        <end position="540"/>
    </location>
</feature>
<gene>
    <name evidence="3" type="ORF">Q9L58_003662</name>
</gene>
<sequence>MARSRISTFESEPLDPAASLRHWDTVDLPDSNEYSAGPYYDVPDSTPYQSDYRQQVSGDGSSRVGHGEPFYSPEISPPLRSQAWGRPELRLSVVSPQSPDFSRTATSGPLGYSPLDFSGGPRLSTLAPDPLSVGLSANRGSVAYSIPPAPAPPSIPTDIDDSDYQRVKIESHNAIESEGNRGGLGANLGGDLGRGKSMARRVSTRIMSAVRGRPRTWGGPGETMAIDEESLPEGTKPGGYMKVEENEEAVGFDLDFFTAEHVPAAAVQAMQVHKMDKGLIYTDTGEAIDLSSFSGLDADKDSDTFSLHRAGNTINMHAADQKSYYFVPNRDIPNWKPFSMRTWFIAFLLLLSLLMLCAAEVLFQLSNRGMLRKDGKQGILKFKTVDDLDLVQFAMWKYMPTVVAVIYGILWKITDTEVKRAEPYYQLSRGTGGGALAASTLNIEYQTFWSLLVPVEAIRHKQWVVVASSVASLVAFAIVPVLLSVFVEITPSQKAREKMGLKMGLKDYDIEKTITVASEFTRILEGTLFVILVFGMYMLIELKRRRSGLLGDPSGIAGVAAMANKCHILMDFQGLDMASEEKIHKQLNKRTYILHKGSLWQAHFLKESERDNQAPKAMNAHPLLLRLKGGIPFLIFLAVFAGILWPMARGSSLTVVIDKTPWVLTMVSVTIKSLWEIVEKDMRMLEPFWVLYKRHAPSSVLTLDYSATIPGWLPFKALYKGHFLLAWVGFASVLVEILTVVLGSLDYNGGEESDTSYNVSFALAMGILVVLILTMCLVLYLRRQTFLPRQPGTISSVLAFIHQSNMLVDFEGTEQASTAQRRDKLAKIGKTYGFGWFKGRDGNRHLGIDFEELLGSYTFGDESHEKGTMRGGDVGTWETFERPMR</sequence>
<feature type="region of interest" description="Disordered" evidence="1">
    <location>
        <begin position="212"/>
        <end position="235"/>
    </location>
</feature>
<feature type="transmembrane region" description="Helical" evidence="2">
    <location>
        <begin position="757"/>
        <end position="781"/>
    </location>
</feature>
<feature type="compositionally biased region" description="Polar residues" evidence="1">
    <location>
        <begin position="46"/>
        <end position="60"/>
    </location>
</feature>
<dbReference type="EMBL" id="JBBBZM010000036">
    <property type="protein sequence ID" value="KAL0637329.1"/>
    <property type="molecule type" value="Genomic_DNA"/>
</dbReference>
<reference evidence="3 4" key="1">
    <citation type="submission" date="2024-02" db="EMBL/GenBank/DDBJ databases">
        <title>Discinaceae phylogenomics.</title>
        <authorList>
            <person name="Dirks A.C."/>
            <person name="James T.Y."/>
        </authorList>
    </citation>
    <scope>NUCLEOTIDE SEQUENCE [LARGE SCALE GENOMIC DNA]</scope>
    <source>
        <strain evidence="3 4">ACD0624</strain>
    </source>
</reference>
<feature type="region of interest" description="Disordered" evidence="1">
    <location>
        <begin position="32"/>
        <end position="81"/>
    </location>
</feature>
<keyword evidence="2" id="KW-1133">Transmembrane helix</keyword>
<dbReference type="Pfam" id="PF11915">
    <property type="entry name" value="DUF3433"/>
    <property type="match status" value="2"/>
</dbReference>
<accession>A0ABR3GN25</accession>
<keyword evidence="2" id="KW-0472">Membrane</keyword>
<evidence type="ECO:0000256" key="1">
    <source>
        <dbReference type="SAM" id="MobiDB-lite"/>
    </source>
</evidence>
<feature type="transmembrane region" description="Helical" evidence="2">
    <location>
        <begin position="463"/>
        <end position="487"/>
    </location>
</feature>
<dbReference type="InterPro" id="IPR021840">
    <property type="entry name" value="DUF3433"/>
</dbReference>
<dbReference type="Proteomes" id="UP001447188">
    <property type="component" value="Unassembled WGS sequence"/>
</dbReference>
<evidence type="ECO:0000313" key="3">
    <source>
        <dbReference type="EMBL" id="KAL0637329.1"/>
    </source>
</evidence>
<comment type="caution">
    <text evidence="3">The sequence shown here is derived from an EMBL/GenBank/DDBJ whole genome shotgun (WGS) entry which is preliminary data.</text>
</comment>
<evidence type="ECO:0000256" key="2">
    <source>
        <dbReference type="SAM" id="Phobius"/>
    </source>
</evidence>
<evidence type="ECO:0000313" key="4">
    <source>
        <dbReference type="Proteomes" id="UP001447188"/>
    </source>
</evidence>
<feature type="transmembrane region" description="Helical" evidence="2">
    <location>
        <begin position="631"/>
        <end position="648"/>
    </location>
</feature>